<dbReference type="PANTHER" id="PTHR35011:SF10">
    <property type="entry name" value="TRAP TRANSPORTER SMALL PERMEASE PROTEIN"/>
    <property type="match status" value="1"/>
</dbReference>
<feature type="transmembrane region" description="Helical" evidence="9">
    <location>
        <begin position="20"/>
        <end position="39"/>
    </location>
</feature>
<evidence type="ECO:0000256" key="8">
    <source>
        <dbReference type="ARBA" id="ARBA00038436"/>
    </source>
</evidence>
<evidence type="ECO:0000313" key="12">
    <source>
        <dbReference type="Proteomes" id="UP000282515"/>
    </source>
</evidence>
<dbReference type="Pfam" id="PF04290">
    <property type="entry name" value="DctQ"/>
    <property type="match status" value="1"/>
</dbReference>
<dbReference type="RefSeq" id="WP_121792632.1">
    <property type="nucleotide sequence ID" value="NZ_RDBF01000001.1"/>
</dbReference>
<proteinExistence type="inferred from homology"/>
<evidence type="ECO:0000259" key="10">
    <source>
        <dbReference type="Pfam" id="PF04290"/>
    </source>
</evidence>
<feature type="transmembrane region" description="Helical" evidence="9">
    <location>
        <begin position="91"/>
        <end position="116"/>
    </location>
</feature>
<keyword evidence="3" id="KW-1003">Cell membrane</keyword>
<dbReference type="EMBL" id="RDBF01000001">
    <property type="protein sequence ID" value="RLV57223.1"/>
    <property type="molecule type" value="Genomic_DNA"/>
</dbReference>
<sequence length="172" mass="18258">MTTVLRRIVGFSHVLNGVMVRIAAVCLVLVMLTLMANIVMRVAGSPLNGTFEVVAMLAAVVFGLSLGDAQNHGAHVSIDLLVRRWSRRTRIVVGSLVTIAAIALFVQVITSLVVYGQVMQTQGSATESLGIPYWPAVYVVVVGFAGLVVALVADLAKGALSWSSEEPHLSVF</sequence>
<dbReference type="OrthoDB" id="1807003at2"/>
<keyword evidence="12" id="KW-1185">Reference proteome</keyword>
<evidence type="ECO:0000256" key="6">
    <source>
        <dbReference type="ARBA" id="ARBA00022989"/>
    </source>
</evidence>
<evidence type="ECO:0000256" key="3">
    <source>
        <dbReference type="ARBA" id="ARBA00022475"/>
    </source>
</evidence>
<protein>
    <submittedName>
        <fullName evidence="11">TRAP transporter small permease</fullName>
    </submittedName>
</protein>
<keyword evidence="7 9" id="KW-0472">Membrane</keyword>
<dbReference type="GO" id="GO:0015740">
    <property type="term" value="P:C4-dicarboxylate transport"/>
    <property type="evidence" value="ECO:0007669"/>
    <property type="project" value="TreeGrafter"/>
</dbReference>
<keyword evidence="4" id="KW-0997">Cell inner membrane</keyword>
<feature type="domain" description="Tripartite ATP-independent periplasmic transporters DctQ component" evidence="10">
    <location>
        <begin position="31"/>
        <end position="157"/>
    </location>
</feature>
<reference evidence="11 12" key="1">
    <citation type="submission" date="2018-10" db="EMBL/GenBank/DDBJ databases">
        <title>Aeromicrobium sp. 9W16Y-2 whole genome shotgun sequence.</title>
        <authorList>
            <person name="Li F."/>
        </authorList>
    </citation>
    <scope>NUCLEOTIDE SEQUENCE [LARGE SCALE GENOMIC DNA]</scope>
    <source>
        <strain evidence="11 12">9W16Y-2</strain>
    </source>
</reference>
<dbReference type="PANTHER" id="PTHR35011">
    <property type="entry name" value="2,3-DIKETO-L-GULONATE TRAP TRANSPORTER SMALL PERMEASE PROTEIN YIAM"/>
    <property type="match status" value="1"/>
</dbReference>
<dbReference type="InterPro" id="IPR055348">
    <property type="entry name" value="DctQ"/>
</dbReference>
<evidence type="ECO:0000256" key="5">
    <source>
        <dbReference type="ARBA" id="ARBA00022692"/>
    </source>
</evidence>
<evidence type="ECO:0000256" key="2">
    <source>
        <dbReference type="ARBA" id="ARBA00022448"/>
    </source>
</evidence>
<evidence type="ECO:0000256" key="4">
    <source>
        <dbReference type="ARBA" id="ARBA00022519"/>
    </source>
</evidence>
<keyword evidence="5 9" id="KW-0812">Transmembrane</keyword>
<evidence type="ECO:0000256" key="1">
    <source>
        <dbReference type="ARBA" id="ARBA00004429"/>
    </source>
</evidence>
<accession>A0A3L8PRF5</accession>
<feature type="transmembrane region" description="Helical" evidence="9">
    <location>
        <begin position="51"/>
        <end position="70"/>
    </location>
</feature>
<comment type="caution">
    <text evidence="11">The sequence shown here is derived from an EMBL/GenBank/DDBJ whole genome shotgun (WGS) entry which is preliminary data.</text>
</comment>
<keyword evidence="6 9" id="KW-1133">Transmembrane helix</keyword>
<evidence type="ECO:0000256" key="7">
    <source>
        <dbReference type="ARBA" id="ARBA00023136"/>
    </source>
</evidence>
<dbReference type="GO" id="GO:0022857">
    <property type="term" value="F:transmembrane transporter activity"/>
    <property type="evidence" value="ECO:0007669"/>
    <property type="project" value="TreeGrafter"/>
</dbReference>
<comment type="similarity">
    <text evidence="8">Belongs to the TRAP transporter small permease family.</text>
</comment>
<dbReference type="GO" id="GO:0005886">
    <property type="term" value="C:plasma membrane"/>
    <property type="evidence" value="ECO:0007669"/>
    <property type="project" value="UniProtKB-SubCell"/>
</dbReference>
<keyword evidence="2" id="KW-0813">Transport</keyword>
<organism evidence="11 12">
    <name type="scientific">Aeromicrobium phragmitis</name>
    <dbReference type="NCBI Taxonomy" id="2478914"/>
    <lineage>
        <taxon>Bacteria</taxon>
        <taxon>Bacillati</taxon>
        <taxon>Actinomycetota</taxon>
        <taxon>Actinomycetes</taxon>
        <taxon>Propionibacteriales</taxon>
        <taxon>Nocardioidaceae</taxon>
        <taxon>Aeromicrobium</taxon>
    </lineage>
</organism>
<dbReference type="Proteomes" id="UP000282515">
    <property type="component" value="Unassembled WGS sequence"/>
</dbReference>
<gene>
    <name evidence="11" type="ORF">D9V41_00795</name>
</gene>
<evidence type="ECO:0000256" key="9">
    <source>
        <dbReference type="SAM" id="Phobius"/>
    </source>
</evidence>
<evidence type="ECO:0000313" key="11">
    <source>
        <dbReference type="EMBL" id="RLV57223.1"/>
    </source>
</evidence>
<name>A0A3L8PRF5_9ACTN</name>
<feature type="transmembrane region" description="Helical" evidence="9">
    <location>
        <begin position="136"/>
        <end position="156"/>
    </location>
</feature>
<dbReference type="AlphaFoldDB" id="A0A3L8PRF5"/>
<comment type="subcellular location">
    <subcellularLocation>
        <location evidence="1">Cell inner membrane</location>
        <topology evidence="1">Multi-pass membrane protein</topology>
    </subcellularLocation>
</comment>
<dbReference type="InterPro" id="IPR007387">
    <property type="entry name" value="TRAP_DctQ"/>
</dbReference>